<feature type="domain" description="Phospholipid/glycerol acyltransferase" evidence="16">
    <location>
        <begin position="170"/>
        <end position="319"/>
    </location>
</feature>
<keyword evidence="8 14" id="KW-0808">Transferase</keyword>
<dbReference type="EMBL" id="CAJHUC010000814">
    <property type="protein sequence ID" value="CAD7698360.1"/>
    <property type="molecule type" value="Genomic_DNA"/>
</dbReference>
<evidence type="ECO:0000256" key="6">
    <source>
        <dbReference type="ARBA" id="ARBA00022528"/>
    </source>
</evidence>
<evidence type="ECO:0000256" key="11">
    <source>
        <dbReference type="ARBA" id="ARBA00023209"/>
    </source>
</evidence>
<keyword evidence="9" id="KW-0809">Transit peptide</keyword>
<keyword evidence="6 14" id="KW-0150">Chloroplast</keyword>
<evidence type="ECO:0000256" key="4">
    <source>
        <dbReference type="ARBA" id="ARBA00007937"/>
    </source>
</evidence>
<dbReference type="OrthoDB" id="524544at2759"/>
<evidence type="ECO:0000313" key="18">
    <source>
        <dbReference type="EMBL" id="CAD7698360.1"/>
    </source>
</evidence>
<sequence length="411" mass="44873">MNLCSPPQASGRPWTPSQGRIIAQWGMRLPPIVRCRPPMALPRGLASSLDFAKVKTEDEFLATLSGAEAAGVLPGDVARIWRDFYFSYKEAVLGSGRPEATEALVVEVQASIAERVLVDMADPYTFPSYHERVLAPYNYFEFGQRYAGALIDFQNSVVGHLERWDGVEAQIEAGHNVVLLANHQTEADPAVFAHMLGATHPRLAQDVIYVAGDRVVTDAMCKPFSMGRNLFCVHSKKHMDDVPELREEKMANNRRTLAVMARKMNAGGLLMWIAPSGGRDRPDDAGAWRPAPFDAASVEICRKLATRSKAPGHLYPMAMLSWGMMPPPKTTSKALGERRITNYSGVGVSLCEELELGDTAGQNGSAEGLAGLAEARVVEEYNRLVAAVGDPRARGTMPECVQPWLRTAVGV</sequence>
<reference evidence="18" key="1">
    <citation type="submission" date="2020-12" db="EMBL/GenBank/DDBJ databases">
        <authorList>
            <person name="Iha C."/>
        </authorList>
    </citation>
    <scope>NUCLEOTIDE SEQUENCE</scope>
</reference>
<comment type="pathway">
    <text evidence="2 14">Phospholipid metabolism; CDP-diacylglycerol biosynthesis; CDP-diacylglycerol from sn-glycerol 3-phosphate: step 1/3.</text>
</comment>
<comment type="caution">
    <text evidence="18">The sequence shown here is derived from an EMBL/GenBank/DDBJ whole genome shotgun (WGS) entry which is preliminary data.</text>
</comment>
<dbReference type="SUPFAM" id="SSF69593">
    <property type="entry name" value="Glycerol-3-phosphate (1)-acyltransferase"/>
    <property type="match status" value="1"/>
</dbReference>
<organism evidence="18 19">
    <name type="scientific">Ostreobium quekettii</name>
    <dbReference type="NCBI Taxonomy" id="121088"/>
    <lineage>
        <taxon>Eukaryota</taxon>
        <taxon>Viridiplantae</taxon>
        <taxon>Chlorophyta</taxon>
        <taxon>core chlorophytes</taxon>
        <taxon>Ulvophyceae</taxon>
        <taxon>TCBD clade</taxon>
        <taxon>Bryopsidales</taxon>
        <taxon>Ostreobineae</taxon>
        <taxon>Ostreobiaceae</taxon>
        <taxon>Ostreobium</taxon>
    </lineage>
</organism>
<dbReference type="AlphaFoldDB" id="A0A8S1IX93"/>
<gene>
    <name evidence="18" type="ORF">OSTQU699_LOCUS3721</name>
</gene>
<dbReference type="Pfam" id="PF01553">
    <property type="entry name" value="Acyltransferase"/>
    <property type="match status" value="1"/>
</dbReference>
<keyword evidence="19" id="KW-1185">Reference proteome</keyword>
<dbReference type="Gene3D" id="1.10.1200.50">
    <property type="entry name" value="Glycerol-3-phosphate acyltransferase, alpha helical bundle, N-terminal"/>
    <property type="match status" value="1"/>
</dbReference>
<evidence type="ECO:0000256" key="12">
    <source>
        <dbReference type="ARBA" id="ARBA00023264"/>
    </source>
</evidence>
<feature type="domain" description="Glycerol-3-phosphate O-acyltransferase alpha-helical bundle N-terminal" evidence="17">
    <location>
        <begin position="50"/>
        <end position="124"/>
    </location>
</feature>
<dbReference type="PANTHER" id="PTHR35695">
    <property type="entry name" value="GLYCEROL-3-PHOSPHATE ACYLTRANSFERASE, CHLOROPLASTIC"/>
    <property type="match status" value="1"/>
</dbReference>
<comment type="pathway">
    <text evidence="3">Lipid metabolism.</text>
</comment>
<dbReference type="InterPro" id="IPR038114">
    <property type="entry name" value="GPAT_N_sf"/>
</dbReference>
<evidence type="ECO:0000256" key="7">
    <source>
        <dbReference type="ARBA" id="ARBA00022640"/>
    </source>
</evidence>
<dbReference type="InterPro" id="IPR023083">
    <property type="entry name" value="G3P_O-acylTrfase_N"/>
</dbReference>
<dbReference type="Gene3D" id="3.40.1130.10">
    <property type="entry name" value="Glycerol-3-phosphate (1)-acyltransferase"/>
    <property type="match status" value="1"/>
</dbReference>
<keyword evidence="11" id="KW-0594">Phospholipid biosynthesis</keyword>
<keyword evidence="12" id="KW-1208">Phospholipid metabolism</keyword>
<evidence type="ECO:0000256" key="9">
    <source>
        <dbReference type="ARBA" id="ARBA00022946"/>
    </source>
</evidence>
<dbReference type="PANTHER" id="PTHR35695:SF1">
    <property type="entry name" value="GLYCEROL-3-PHOSPHATE ACYLTRANSFERASE, CHLOROPLASTIC"/>
    <property type="match status" value="1"/>
</dbReference>
<evidence type="ECO:0000256" key="1">
    <source>
        <dbReference type="ARBA" id="ARBA00004470"/>
    </source>
</evidence>
<name>A0A8S1IX93_9CHLO</name>
<evidence type="ECO:0000259" key="16">
    <source>
        <dbReference type="Pfam" id="PF01553"/>
    </source>
</evidence>
<evidence type="ECO:0000259" key="17">
    <source>
        <dbReference type="Pfam" id="PF14829"/>
    </source>
</evidence>
<feature type="short sequence motif" description="HXXXXD motif" evidence="15">
    <location>
        <begin position="183"/>
        <end position="188"/>
    </location>
</feature>
<keyword evidence="13 14" id="KW-0012">Acyltransferase</keyword>
<keyword evidence="7 14" id="KW-0934">Plastid</keyword>
<dbReference type="PIRSF" id="PIRSF000431">
    <property type="entry name" value="Glycerol-3-P_O-acyltransfrase"/>
    <property type="match status" value="1"/>
</dbReference>
<evidence type="ECO:0000256" key="8">
    <source>
        <dbReference type="ARBA" id="ARBA00022679"/>
    </source>
</evidence>
<evidence type="ECO:0000256" key="10">
    <source>
        <dbReference type="ARBA" id="ARBA00023098"/>
    </source>
</evidence>
<comment type="subcellular location">
    <subcellularLocation>
        <location evidence="1 14">Plastid</location>
        <location evidence="1 14">Chloroplast stroma</location>
    </subcellularLocation>
</comment>
<keyword evidence="5" id="KW-0444">Lipid biosynthesis</keyword>
<dbReference type="EC" id="2.3.1.15" evidence="14"/>
<proteinExistence type="inferred from homology"/>
<dbReference type="Proteomes" id="UP000708148">
    <property type="component" value="Unassembled WGS sequence"/>
</dbReference>
<dbReference type="GO" id="GO:0009570">
    <property type="term" value="C:chloroplast stroma"/>
    <property type="evidence" value="ECO:0007669"/>
    <property type="project" value="UniProtKB-SubCell"/>
</dbReference>
<evidence type="ECO:0000256" key="13">
    <source>
        <dbReference type="ARBA" id="ARBA00023315"/>
    </source>
</evidence>
<accession>A0A8S1IX93</accession>
<dbReference type="InterPro" id="IPR016222">
    <property type="entry name" value="G3P_O-acylTrfase_chlp"/>
</dbReference>
<dbReference type="GO" id="GO:0006655">
    <property type="term" value="P:phosphatidylglycerol biosynthetic process"/>
    <property type="evidence" value="ECO:0007669"/>
    <property type="project" value="TreeGrafter"/>
</dbReference>
<dbReference type="Pfam" id="PF14829">
    <property type="entry name" value="GPAT_N"/>
    <property type="match status" value="1"/>
</dbReference>
<comment type="function">
    <text evidence="14">Esterifies acyl-group from acyl-ACP to the sn-1 position of glycerol-3-phosphate. The enzyme from chilling-resistant plants discriminates against non-fluid palmitic acid and selects oleic acid whereas the enzyme from sensitive plants accepts both fatty acids.</text>
</comment>
<comment type="similarity">
    <text evidence="4 14">Belongs to the GPAT/DAPAT family.</text>
</comment>
<evidence type="ECO:0000256" key="14">
    <source>
        <dbReference type="PIRNR" id="PIRNR000431"/>
    </source>
</evidence>
<comment type="catalytic activity">
    <reaction evidence="14">
        <text>sn-glycerol 3-phosphate + an acyl-CoA = a 1-acyl-sn-glycero-3-phosphate + CoA</text>
        <dbReference type="Rhea" id="RHEA:15325"/>
        <dbReference type="ChEBI" id="CHEBI:57287"/>
        <dbReference type="ChEBI" id="CHEBI:57597"/>
        <dbReference type="ChEBI" id="CHEBI:57970"/>
        <dbReference type="ChEBI" id="CHEBI:58342"/>
        <dbReference type="EC" id="2.3.1.15"/>
    </reaction>
</comment>
<evidence type="ECO:0000256" key="3">
    <source>
        <dbReference type="ARBA" id="ARBA00005189"/>
    </source>
</evidence>
<evidence type="ECO:0000256" key="2">
    <source>
        <dbReference type="ARBA" id="ARBA00004765"/>
    </source>
</evidence>
<evidence type="ECO:0000256" key="15">
    <source>
        <dbReference type="PIRSR" id="PIRSR000431-2"/>
    </source>
</evidence>
<keyword evidence="10 14" id="KW-0443">Lipid metabolism</keyword>
<evidence type="ECO:0000313" key="19">
    <source>
        <dbReference type="Proteomes" id="UP000708148"/>
    </source>
</evidence>
<evidence type="ECO:0000256" key="5">
    <source>
        <dbReference type="ARBA" id="ARBA00022516"/>
    </source>
</evidence>
<protein>
    <recommendedName>
        <fullName evidence="14">Glycerol-3-phosphate acyltransferase, chloroplastic</fullName>
        <shortName evidence="14">GPAT</shortName>
        <ecNumber evidence="14">2.3.1.15</ecNumber>
    </recommendedName>
</protein>
<dbReference type="GO" id="GO:0004366">
    <property type="term" value="F:glycerol-3-phosphate O-acyltransferase activity"/>
    <property type="evidence" value="ECO:0007669"/>
    <property type="project" value="UniProtKB-UniRule"/>
</dbReference>
<dbReference type="InterPro" id="IPR002123">
    <property type="entry name" value="Plipid/glycerol_acylTrfase"/>
</dbReference>